<evidence type="ECO:0000256" key="1">
    <source>
        <dbReference type="SAM" id="MobiDB-lite"/>
    </source>
</evidence>
<dbReference type="RefSeq" id="WP_203761906.1">
    <property type="nucleotide sequence ID" value="NZ_BAAABO010000054.1"/>
</dbReference>
<gene>
    <name evidence="3" type="ORF">Ade02nite_26380</name>
</gene>
<keyword evidence="2" id="KW-0472">Membrane</keyword>
<proteinExistence type="predicted"/>
<protein>
    <recommendedName>
        <fullName evidence="5">DUF4190 domain-containing protein</fullName>
    </recommendedName>
</protein>
<reference evidence="3 4" key="1">
    <citation type="submission" date="2021-01" db="EMBL/GenBank/DDBJ databases">
        <title>Whole genome shotgun sequence of Actinoplanes deccanensis NBRC 13994.</title>
        <authorList>
            <person name="Komaki H."/>
            <person name="Tamura T."/>
        </authorList>
    </citation>
    <scope>NUCLEOTIDE SEQUENCE [LARGE SCALE GENOMIC DNA]</scope>
    <source>
        <strain evidence="3 4">NBRC 13994</strain>
    </source>
</reference>
<feature type="transmembrane region" description="Helical" evidence="2">
    <location>
        <begin position="27"/>
        <end position="54"/>
    </location>
</feature>
<organism evidence="3 4">
    <name type="scientific">Paractinoplanes deccanensis</name>
    <dbReference type="NCBI Taxonomy" id="113561"/>
    <lineage>
        <taxon>Bacteria</taxon>
        <taxon>Bacillati</taxon>
        <taxon>Actinomycetota</taxon>
        <taxon>Actinomycetes</taxon>
        <taxon>Micromonosporales</taxon>
        <taxon>Micromonosporaceae</taxon>
        <taxon>Paractinoplanes</taxon>
    </lineage>
</organism>
<keyword evidence="2" id="KW-0812">Transmembrane</keyword>
<accession>A0ABQ3Y1Y4</accession>
<dbReference type="Proteomes" id="UP000609879">
    <property type="component" value="Unassembled WGS sequence"/>
</dbReference>
<dbReference type="EMBL" id="BOMI01000045">
    <property type="protein sequence ID" value="GID73997.1"/>
    <property type="molecule type" value="Genomic_DNA"/>
</dbReference>
<name>A0ABQ3Y1Y4_9ACTN</name>
<evidence type="ECO:0008006" key="5">
    <source>
        <dbReference type="Google" id="ProtNLM"/>
    </source>
</evidence>
<feature type="transmembrane region" description="Helical" evidence="2">
    <location>
        <begin position="81"/>
        <end position="106"/>
    </location>
</feature>
<comment type="caution">
    <text evidence="3">The sequence shown here is derived from an EMBL/GenBank/DDBJ whole genome shotgun (WGS) entry which is preliminary data.</text>
</comment>
<evidence type="ECO:0000256" key="2">
    <source>
        <dbReference type="SAM" id="Phobius"/>
    </source>
</evidence>
<evidence type="ECO:0000313" key="4">
    <source>
        <dbReference type="Proteomes" id="UP000609879"/>
    </source>
</evidence>
<keyword evidence="4" id="KW-1185">Reference proteome</keyword>
<sequence>MVTLPVAAPPTRHPMDPDPEPSSKARAVFALGLVGFLTGPFVGGVIPATVALLLARQAARQAYQAGGYLTGSAWIRRGRRLAWAGLVLALTSLVIAAIAGLLHLAAAPGGPDFAPGTD</sequence>
<feature type="region of interest" description="Disordered" evidence="1">
    <location>
        <begin position="1"/>
        <end position="22"/>
    </location>
</feature>
<evidence type="ECO:0000313" key="3">
    <source>
        <dbReference type="EMBL" id="GID73997.1"/>
    </source>
</evidence>
<keyword evidence="2" id="KW-1133">Transmembrane helix</keyword>